<comment type="caution">
    <text evidence="1">The sequence shown here is derived from an EMBL/GenBank/DDBJ whole genome shotgun (WGS) entry which is preliminary data.</text>
</comment>
<accession>A0ABQ9GTI8</accession>
<reference evidence="1 2" key="1">
    <citation type="submission" date="2023-02" db="EMBL/GenBank/DDBJ databases">
        <title>LHISI_Scaffold_Assembly.</title>
        <authorList>
            <person name="Stuart O.P."/>
            <person name="Cleave R."/>
            <person name="Magrath M.J.L."/>
            <person name="Mikheyev A.S."/>
        </authorList>
    </citation>
    <scope>NUCLEOTIDE SEQUENCE [LARGE SCALE GENOMIC DNA]</scope>
    <source>
        <strain evidence="1">Daus_M_001</strain>
        <tissue evidence="1">Leg muscle</tissue>
    </source>
</reference>
<keyword evidence="2" id="KW-1185">Reference proteome</keyword>
<sequence>MNTAEVMSEVYPRTTGAKQRMITSDFVPCKWRKDKQCDERKELNGAFETHLLTAVTRKVAQWEQSRGGPELTVCSPSDNERGYKTTVLHPISREMCIPIETKEDWLAKIMAACDMVRYTPGVSGRASKSSMHCYSYWRCAFQTFAIGGMDSGDLTSDETVFPEAFKTGHTETALGADARWEQLSQVRDNGTLAKSPESFVTAIPGSGPISDSLQIAHRRRKFSLSPSRDAAPERAVICGTERIT</sequence>
<protein>
    <submittedName>
        <fullName evidence="1">Uncharacterized protein</fullName>
    </submittedName>
</protein>
<proteinExistence type="predicted"/>
<organism evidence="1 2">
    <name type="scientific">Dryococelus australis</name>
    <dbReference type="NCBI Taxonomy" id="614101"/>
    <lineage>
        <taxon>Eukaryota</taxon>
        <taxon>Metazoa</taxon>
        <taxon>Ecdysozoa</taxon>
        <taxon>Arthropoda</taxon>
        <taxon>Hexapoda</taxon>
        <taxon>Insecta</taxon>
        <taxon>Pterygota</taxon>
        <taxon>Neoptera</taxon>
        <taxon>Polyneoptera</taxon>
        <taxon>Phasmatodea</taxon>
        <taxon>Verophasmatodea</taxon>
        <taxon>Anareolatae</taxon>
        <taxon>Phasmatidae</taxon>
        <taxon>Eurycanthinae</taxon>
        <taxon>Dryococelus</taxon>
    </lineage>
</organism>
<dbReference type="Proteomes" id="UP001159363">
    <property type="component" value="Chromosome 8"/>
</dbReference>
<evidence type="ECO:0000313" key="1">
    <source>
        <dbReference type="EMBL" id="KAJ8875304.1"/>
    </source>
</evidence>
<dbReference type="EMBL" id="JARBHB010000009">
    <property type="protein sequence ID" value="KAJ8875304.1"/>
    <property type="molecule type" value="Genomic_DNA"/>
</dbReference>
<name>A0ABQ9GTI8_9NEOP</name>
<evidence type="ECO:0000313" key="2">
    <source>
        <dbReference type="Proteomes" id="UP001159363"/>
    </source>
</evidence>
<gene>
    <name evidence="1" type="ORF">PR048_023199</name>
</gene>